<comment type="similarity">
    <text evidence="1">Belongs to the LytR/CpsA/Psr (LCP) family.</text>
</comment>
<evidence type="ECO:0000313" key="6">
    <source>
        <dbReference type="Proteomes" id="UP000641932"/>
    </source>
</evidence>
<feature type="compositionally biased region" description="Basic residues" evidence="2">
    <location>
        <begin position="36"/>
        <end position="48"/>
    </location>
</feature>
<organism evidence="5 6">
    <name type="scientific">Wenjunlia tyrosinilytica</name>
    <dbReference type="NCBI Taxonomy" id="1544741"/>
    <lineage>
        <taxon>Bacteria</taxon>
        <taxon>Bacillati</taxon>
        <taxon>Actinomycetota</taxon>
        <taxon>Actinomycetes</taxon>
        <taxon>Kitasatosporales</taxon>
        <taxon>Streptomycetaceae</taxon>
        <taxon>Wenjunlia</taxon>
    </lineage>
</organism>
<keyword evidence="3" id="KW-1133">Transmembrane helix</keyword>
<dbReference type="PANTHER" id="PTHR33392:SF6">
    <property type="entry name" value="POLYISOPRENYL-TEICHOIC ACID--PEPTIDOGLYCAN TEICHOIC ACID TRANSFERASE TAGU"/>
    <property type="match status" value="1"/>
</dbReference>
<feature type="transmembrane region" description="Helical" evidence="3">
    <location>
        <begin position="56"/>
        <end position="75"/>
    </location>
</feature>
<proteinExistence type="inferred from homology"/>
<evidence type="ECO:0000259" key="4">
    <source>
        <dbReference type="Pfam" id="PF03816"/>
    </source>
</evidence>
<keyword evidence="3" id="KW-0472">Membrane</keyword>
<dbReference type="EMBL" id="BMMS01000029">
    <property type="protein sequence ID" value="GGO96545.1"/>
    <property type="molecule type" value="Genomic_DNA"/>
</dbReference>
<reference evidence="5" key="1">
    <citation type="journal article" date="2014" name="Int. J. Syst. Evol. Microbiol.">
        <title>Complete genome sequence of Corynebacterium casei LMG S-19264T (=DSM 44701T), isolated from a smear-ripened cheese.</title>
        <authorList>
            <consortium name="US DOE Joint Genome Institute (JGI-PGF)"/>
            <person name="Walter F."/>
            <person name="Albersmeier A."/>
            <person name="Kalinowski J."/>
            <person name="Ruckert C."/>
        </authorList>
    </citation>
    <scope>NUCLEOTIDE SEQUENCE</scope>
    <source>
        <strain evidence="5">CGMCC 4.7201</strain>
    </source>
</reference>
<comment type="caution">
    <text evidence="5">The sequence shown here is derived from an EMBL/GenBank/DDBJ whole genome shotgun (WGS) entry which is preliminary data.</text>
</comment>
<dbReference type="PANTHER" id="PTHR33392">
    <property type="entry name" value="POLYISOPRENYL-TEICHOIC ACID--PEPTIDOGLYCAN TEICHOIC ACID TRANSFERASE TAGU"/>
    <property type="match status" value="1"/>
</dbReference>
<reference evidence="5" key="2">
    <citation type="submission" date="2020-09" db="EMBL/GenBank/DDBJ databases">
        <authorList>
            <person name="Sun Q."/>
            <person name="Zhou Y."/>
        </authorList>
    </citation>
    <scope>NUCLEOTIDE SEQUENCE</scope>
    <source>
        <strain evidence="5">CGMCC 4.7201</strain>
    </source>
</reference>
<feature type="region of interest" description="Disordered" evidence="2">
    <location>
        <begin position="1"/>
        <end position="48"/>
    </location>
</feature>
<evidence type="ECO:0000256" key="2">
    <source>
        <dbReference type="SAM" id="MobiDB-lite"/>
    </source>
</evidence>
<evidence type="ECO:0000313" key="5">
    <source>
        <dbReference type="EMBL" id="GGO96545.1"/>
    </source>
</evidence>
<dbReference type="Gene3D" id="3.40.630.190">
    <property type="entry name" value="LCP protein"/>
    <property type="match status" value="1"/>
</dbReference>
<protein>
    <submittedName>
        <fullName evidence="5">Transcriptional regulator</fullName>
    </submittedName>
</protein>
<accession>A0A918E137</accession>
<gene>
    <name evidence="5" type="ORF">GCM10012280_56280</name>
</gene>
<dbReference type="InterPro" id="IPR050922">
    <property type="entry name" value="LytR/CpsA/Psr_CW_biosynth"/>
</dbReference>
<dbReference type="RefSeq" id="WP_189134624.1">
    <property type="nucleotide sequence ID" value="NZ_BMMS01000029.1"/>
</dbReference>
<name>A0A918E137_9ACTN</name>
<dbReference type="Proteomes" id="UP000641932">
    <property type="component" value="Unassembled WGS sequence"/>
</dbReference>
<dbReference type="AlphaFoldDB" id="A0A918E137"/>
<keyword evidence="6" id="KW-1185">Reference proteome</keyword>
<dbReference type="Pfam" id="PF03816">
    <property type="entry name" value="LytR_cpsA_psr"/>
    <property type="match status" value="1"/>
</dbReference>
<dbReference type="InterPro" id="IPR004474">
    <property type="entry name" value="LytR_CpsA_psr"/>
</dbReference>
<feature type="domain" description="Cell envelope-related transcriptional attenuator" evidence="4">
    <location>
        <begin position="128"/>
        <end position="281"/>
    </location>
</feature>
<evidence type="ECO:0000256" key="3">
    <source>
        <dbReference type="SAM" id="Phobius"/>
    </source>
</evidence>
<keyword evidence="3" id="KW-0812">Transmembrane</keyword>
<evidence type="ECO:0000256" key="1">
    <source>
        <dbReference type="ARBA" id="ARBA00006068"/>
    </source>
</evidence>
<dbReference type="NCBIfam" id="TIGR00350">
    <property type="entry name" value="lytR_cpsA_psr"/>
    <property type="match status" value="1"/>
</dbReference>
<sequence length="371" mass="40386">MTQERLPNTPSGHASPVPTGIPHQRHGRPRYGGGGNRRRHGSPKARSRLRRWVTRTMLLLVLALIVTSAGTYLWADSRLNREVDLGRVSDRPPQGRGTNYLIVGSDSRAGLSDRARRDLRTGSADGGRADSVMLLHTGRHGTTMMSLPRDSWVTVPSFIRPGTGKRYPAERNKLNAAYAFGGPDLLVRTVERNTGLRVDHYVEIGFGGFVAVVNAVGGVDMCVGRDIKDEKSGLDLKKGCHTLHGSKALAFVRERHQEAEGDLDRARNQQRFLSVLAHKAATPGIVLNPTTLCPAVKAALDTLIVDKDMGLWNLASLLRAMRNVTGGNGRQINVPVSGLGIPTSKGSAVKWDVTRAAKLFAELRNDQPVRT</sequence>
<feature type="compositionally biased region" description="Polar residues" evidence="2">
    <location>
        <begin position="1"/>
        <end position="12"/>
    </location>
</feature>